<evidence type="ECO:0000313" key="1">
    <source>
        <dbReference type="Proteomes" id="UP000095286"/>
    </source>
</evidence>
<evidence type="ECO:0000313" key="2">
    <source>
        <dbReference type="WBParaSite" id="RSKR_0000510800.1"/>
    </source>
</evidence>
<sequence length="472" mass="52636">MDVDEVAQRPDKRLLTEGEAAYEEHLTKKLFLGNDFGSESESEEDGTIEKDKTITEHKPIWNDDSDQEEDSDFETKTKKARRLEYIDTNLNKHGWASAAKVAKVSHSDSEDSDLEEAERNLKSKAGSFIKKSSKILKKTLNFNKVKDVTIGHNRGSVIESVQFHPTRPVLFTASSRGVITLFKVCEADNLKKVEKENYLQHVEIKKFRLTEAKFYLHGTAILSAGYRSRILYSYNILTGAVTELFVPKVIRNYNSGHFSVSANGNLVALLGDHSEVYILNATTFEVLASFLASAQIISVVFSQTNDEELYGLTENGGVYYWNLTKKGEQHVFMDKGCIKGSVVAISNNDQFLAIGSNTGFINVYSVTTIKNCEFGGVPEPIYSISNLVTDANVIVFDKTSKVMAYGSTAKAMAFRLYNVGDGTTFDNFPHVSEMRASEKSMSVAFSPNSGFVAIGTQMGTVRMYRLNHFTQY</sequence>
<name>A0AC35TWF0_9BILA</name>
<accession>A0AC35TWF0</accession>
<proteinExistence type="predicted"/>
<dbReference type="WBParaSite" id="RSKR_0000510800.1">
    <property type="protein sequence ID" value="RSKR_0000510800.1"/>
    <property type="gene ID" value="RSKR_0000510800"/>
</dbReference>
<dbReference type="Proteomes" id="UP000095286">
    <property type="component" value="Unplaced"/>
</dbReference>
<protein>
    <submittedName>
        <fullName evidence="2">U3 small nucleolar RNA-associated protein 18 homolog</fullName>
    </submittedName>
</protein>
<reference evidence="2" key="1">
    <citation type="submission" date="2016-11" db="UniProtKB">
        <authorList>
            <consortium name="WormBaseParasite"/>
        </authorList>
    </citation>
    <scope>IDENTIFICATION</scope>
    <source>
        <strain evidence="2">KR3021</strain>
    </source>
</reference>
<organism evidence="1 2">
    <name type="scientific">Rhabditophanes sp. KR3021</name>
    <dbReference type="NCBI Taxonomy" id="114890"/>
    <lineage>
        <taxon>Eukaryota</taxon>
        <taxon>Metazoa</taxon>
        <taxon>Ecdysozoa</taxon>
        <taxon>Nematoda</taxon>
        <taxon>Chromadorea</taxon>
        <taxon>Rhabditida</taxon>
        <taxon>Tylenchina</taxon>
        <taxon>Panagrolaimomorpha</taxon>
        <taxon>Strongyloidoidea</taxon>
        <taxon>Alloionematidae</taxon>
        <taxon>Rhabditophanes</taxon>
    </lineage>
</organism>